<protein>
    <recommendedName>
        <fullName evidence="2">Secreted protein CSS2 C-terminal domain-containing protein</fullName>
    </recommendedName>
</protein>
<dbReference type="AlphaFoldDB" id="A0A4E9EPH1"/>
<dbReference type="InterPro" id="IPR046624">
    <property type="entry name" value="CSS2_C"/>
</dbReference>
<dbReference type="Pfam" id="PF20521">
    <property type="entry name" value="DUF6736"/>
    <property type="match status" value="1"/>
</dbReference>
<dbReference type="EMBL" id="CAAKMV010000196">
    <property type="protein sequence ID" value="VIO64223.1"/>
    <property type="molecule type" value="Genomic_DNA"/>
</dbReference>
<evidence type="ECO:0000259" key="2">
    <source>
        <dbReference type="Pfam" id="PF20521"/>
    </source>
</evidence>
<feature type="domain" description="Secreted protein CSS2 C-terminal" evidence="2">
    <location>
        <begin position="84"/>
        <end position="177"/>
    </location>
</feature>
<accession>A0A4E9EPH1</accession>
<evidence type="ECO:0000256" key="1">
    <source>
        <dbReference type="SAM" id="SignalP"/>
    </source>
</evidence>
<feature type="signal peptide" evidence="1">
    <location>
        <begin position="1"/>
        <end position="31"/>
    </location>
</feature>
<organism evidence="3">
    <name type="scientific">Gibberella zeae</name>
    <name type="common">Wheat head blight fungus</name>
    <name type="synonym">Fusarium graminearum</name>
    <dbReference type="NCBI Taxonomy" id="5518"/>
    <lineage>
        <taxon>Eukaryota</taxon>
        <taxon>Fungi</taxon>
        <taxon>Dikarya</taxon>
        <taxon>Ascomycota</taxon>
        <taxon>Pezizomycotina</taxon>
        <taxon>Sordariomycetes</taxon>
        <taxon>Hypocreomycetidae</taxon>
        <taxon>Hypocreales</taxon>
        <taxon>Nectriaceae</taxon>
        <taxon>Fusarium</taxon>
    </lineage>
</organism>
<keyword evidence="1" id="KW-0732">Signal</keyword>
<feature type="chain" id="PRO_5026149497" description="Secreted protein CSS2 C-terminal domain-containing protein" evidence="1">
    <location>
        <begin position="32"/>
        <end position="253"/>
    </location>
</feature>
<gene>
    <name evidence="3" type="ORF">FUG_LOCUS562368</name>
</gene>
<sequence>MLEHGFLSEVQLLMLVLLIDTCAIIIRVSEGEWTPTSKRFLLCSALYVEPHKRVGYITLLTECDGPGSNLTATLGPVNAAHVSQFDTRREINVMMWTAVAAAGGTVIMGGESALDIYKTIADLIKSKANSDSCSMTIGTDSDGHHVEGYAYQATTSGHDCKTTAERKTILAAVKKNAPTFYTLMEPSMAVASSPMEEPGRATCVSHLSHPSTRLIQSTIRRGSQRAMVLFMPGLVFRKTHPGHLRPFSNASDV</sequence>
<reference evidence="3" key="1">
    <citation type="submission" date="2019-04" db="EMBL/GenBank/DDBJ databases">
        <authorList>
            <person name="Melise S."/>
            <person name="Noan J."/>
            <person name="Okalmin O."/>
        </authorList>
    </citation>
    <scope>NUCLEOTIDE SEQUENCE</scope>
    <source>
        <strain evidence="3">FN9</strain>
    </source>
</reference>
<evidence type="ECO:0000313" key="3">
    <source>
        <dbReference type="EMBL" id="VIO64223.1"/>
    </source>
</evidence>
<name>A0A4E9EPH1_GIBZA</name>
<proteinExistence type="predicted"/>